<dbReference type="SUPFAM" id="SSF51197">
    <property type="entry name" value="Clavaminate synthase-like"/>
    <property type="match status" value="1"/>
</dbReference>
<dbReference type="PANTHER" id="PTHR10696">
    <property type="entry name" value="GAMMA-BUTYROBETAINE HYDROXYLASE-RELATED"/>
    <property type="match status" value="1"/>
</dbReference>
<keyword evidence="5" id="KW-0223">Dioxygenase</keyword>
<comment type="caution">
    <text evidence="5">The sequence shown here is derived from an EMBL/GenBank/DDBJ whole genome shotgun (WGS) entry which is preliminary data.</text>
</comment>
<dbReference type="InterPro" id="IPR003819">
    <property type="entry name" value="TauD/TfdA-like"/>
</dbReference>
<dbReference type="Gene3D" id="3.60.130.10">
    <property type="entry name" value="Clavaminate synthase-like"/>
    <property type="match status" value="1"/>
</dbReference>
<dbReference type="GO" id="GO:0016706">
    <property type="term" value="F:2-oxoglutarate-dependent dioxygenase activity"/>
    <property type="evidence" value="ECO:0007669"/>
    <property type="project" value="UniProtKB-ARBA"/>
</dbReference>
<evidence type="ECO:0000256" key="2">
    <source>
        <dbReference type="ARBA" id="ARBA00023002"/>
    </source>
</evidence>
<dbReference type="AlphaFoldDB" id="A0A6L6Q5N9"/>
<accession>A0A6L6Q5N9</accession>
<dbReference type="InterPro" id="IPR042098">
    <property type="entry name" value="TauD-like_sf"/>
</dbReference>
<evidence type="ECO:0000259" key="4">
    <source>
        <dbReference type="Pfam" id="PF02668"/>
    </source>
</evidence>
<keyword evidence="2" id="KW-0560">Oxidoreductase</keyword>
<gene>
    <name evidence="5" type="ORF">GM668_24250</name>
</gene>
<evidence type="ECO:0000256" key="1">
    <source>
        <dbReference type="ARBA" id="ARBA00001954"/>
    </source>
</evidence>
<organism evidence="5 6">
    <name type="scientific">Pseudoduganella ginsengisoli</name>
    <dbReference type="NCBI Taxonomy" id="1462440"/>
    <lineage>
        <taxon>Bacteria</taxon>
        <taxon>Pseudomonadati</taxon>
        <taxon>Pseudomonadota</taxon>
        <taxon>Betaproteobacteria</taxon>
        <taxon>Burkholderiales</taxon>
        <taxon>Oxalobacteraceae</taxon>
        <taxon>Telluria group</taxon>
        <taxon>Pseudoduganella</taxon>
    </lineage>
</organism>
<feature type="domain" description="TauD/TfdA-like" evidence="4">
    <location>
        <begin position="49"/>
        <end position="336"/>
    </location>
</feature>
<keyword evidence="3" id="KW-0045">Antibiotic biosynthesis</keyword>
<dbReference type="OrthoDB" id="9769888at2"/>
<sequence length="341" mass="37171">MNIMERNLGELPPVAYPDMSKEERDLLAMDLTDRSGPHLIAAACAPGDAAQWMAKNRGQVLDMVGARGWALVRGLGIGNPGDFRKCIEELGLPLVDEYGDLPMMPSDDGTSGVFNVTKYPAKNAILFHNEGSHTTQPPRNIFFQCSIAAECDGETPLADSAAVLQALPGHIAQAFATRGLLYKRNFIDGLDVSWQQYFNLSSREELEALCASQGINVIWRADGGLSTETLRPAVIRHAGSGKDVFFNQILLHHPAALDPKVRKALQGMLKDGQGFPRDVCFGDGGTIPDDWVAEVLRAHIRVAATFAWQPGDVVVVDNYAVSHARRPFKGPRQHHVVLGQT</sequence>
<name>A0A6L6Q5N9_9BURK</name>
<proteinExistence type="predicted"/>
<dbReference type="InterPro" id="IPR050411">
    <property type="entry name" value="AlphaKG_dependent_hydroxylases"/>
</dbReference>
<dbReference type="Pfam" id="PF02668">
    <property type="entry name" value="TauD"/>
    <property type="match status" value="1"/>
</dbReference>
<evidence type="ECO:0000313" key="6">
    <source>
        <dbReference type="Proteomes" id="UP000484015"/>
    </source>
</evidence>
<protein>
    <submittedName>
        <fullName evidence="5">TauD/TfdA family dioxygenase</fullName>
    </submittedName>
</protein>
<reference evidence="5 6" key="1">
    <citation type="submission" date="2019-11" db="EMBL/GenBank/DDBJ databases">
        <title>Type strains purchased from KCTC, JCM and DSMZ.</title>
        <authorList>
            <person name="Lu H."/>
        </authorList>
    </citation>
    <scope>NUCLEOTIDE SEQUENCE [LARGE SCALE GENOMIC DNA]</scope>
    <source>
        <strain evidence="5 6">KCTC 42409</strain>
    </source>
</reference>
<dbReference type="EMBL" id="WNLA01000021">
    <property type="protein sequence ID" value="MTW05193.1"/>
    <property type="molecule type" value="Genomic_DNA"/>
</dbReference>
<evidence type="ECO:0000256" key="3">
    <source>
        <dbReference type="ARBA" id="ARBA00023194"/>
    </source>
</evidence>
<dbReference type="PANTHER" id="PTHR10696:SF56">
    <property type="entry name" value="TAUD_TFDA-LIKE DOMAIN-CONTAINING PROTEIN"/>
    <property type="match status" value="1"/>
</dbReference>
<keyword evidence="6" id="KW-1185">Reference proteome</keyword>
<dbReference type="GO" id="GO:0017000">
    <property type="term" value="P:antibiotic biosynthetic process"/>
    <property type="evidence" value="ECO:0007669"/>
    <property type="project" value="UniProtKB-KW"/>
</dbReference>
<comment type="cofactor">
    <cofactor evidence="1">
        <name>Fe(2+)</name>
        <dbReference type="ChEBI" id="CHEBI:29033"/>
    </cofactor>
</comment>
<dbReference type="Proteomes" id="UP000484015">
    <property type="component" value="Unassembled WGS sequence"/>
</dbReference>
<evidence type="ECO:0000313" key="5">
    <source>
        <dbReference type="EMBL" id="MTW05193.1"/>
    </source>
</evidence>